<dbReference type="Gene3D" id="2.30.40.10">
    <property type="entry name" value="Urease, subunit C, domain 1"/>
    <property type="match status" value="1"/>
</dbReference>
<dbReference type="Pfam" id="PF01979">
    <property type="entry name" value="Amidohydro_1"/>
    <property type="match status" value="1"/>
</dbReference>
<comment type="caution">
    <text evidence="3">The sequence shown here is derived from an EMBL/GenBank/DDBJ whole genome shotgun (WGS) entry which is preliminary data.</text>
</comment>
<dbReference type="InterPro" id="IPR006680">
    <property type="entry name" value="Amidohydro-rel"/>
</dbReference>
<dbReference type="InterPro" id="IPR032466">
    <property type="entry name" value="Metal_Hydrolase"/>
</dbReference>
<dbReference type="EMBL" id="JAUTXY010000004">
    <property type="protein sequence ID" value="MEE2058051.1"/>
    <property type="molecule type" value="Genomic_DNA"/>
</dbReference>
<evidence type="ECO:0000313" key="3">
    <source>
        <dbReference type="EMBL" id="MEE2058051.1"/>
    </source>
</evidence>
<evidence type="ECO:0000256" key="1">
    <source>
        <dbReference type="SAM" id="MobiDB-lite"/>
    </source>
</evidence>
<dbReference type="SUPFAM" id="SSF51338">
    <property type="entry name" value="Composite domain of metallo-dependent hydrolases"/>
    <property type="match status" value="1"/>
</dbReference>
<gene>
    <name evidence="3" type="ORF">Q7514_11025</name>
</gene>
<feature type="region of interest" description="Disordered" evidence="1">
    <location>
        <begin position="369"/>
        <end position="392"/>
    </location>
</feature>
<name>A0ABU7L923_9NOCA</name>
<dbReference type="SUPFAM" id="SSF51556">
    <property type="entry name" value="Metallo-dependent hydrolases"/>
    <property type="match status" value="1"/>
</dbReference>
<feature type="domain" description="Amidohydrolase-related" evidence="2">
    <location>
        <begin position="56"/>
        <end position="362"/>
    </location>
</feature>
<dbReference type="Gene3D" id="3.30.110.90">
    <property type="entry name" value="Amidohydrolase"/>
    <property type="match status" value="1"/>
</dbReference>
<dbReference type="Gene3D" id="1.20.58.520">
    <property type="entry name" value="Amidohydrolase"/>
    <property type="match status" value="1"/>
</dbReference>
<evidence type="ECO:0000259" key="2">
    <source>
        <dbReference type="Pfam" id="PF01979"/>
    </source>
</evidence>
<dbReference type="InterPro" id="IPR051781">
    <property type="entry name" value="Metallo-dep_Hydrolase"/>
</dbReference>
<reference evidence="3 4" key="1">
    <citation type="submission" date="2023-07" db="EMBL/GenBank/DDBJ databases">
        <authorList>
            <person name="Girao M."/>
            <person name="Carvalho M.F."/>
        </authorList>
    </citation>
    <scope>NUCLEOTIDE SEQUENCE [LARGE SCALE GENOMIC DNA]</scope>
    <source>
        <strain evidence="3 4">YIM65754</strain>
    </source>
</reference>
<protein>
    <submittedName>
        <fullName evidence="3">Amidohydrolase family protein</fullName>
    </submittedName>
</protein>
<dbReference type="InterPro" id="IPR011059">
    <property type="entry name" value="Metal-dep_hydrolase_composite"/>
</dbReference>
<keyword evidence="4" id="KW-1185">Reference proteome</keyword>
<proteinExistence type="predicted"/>
<dbReference type="RefSeq" id="WP_330133291.1">
    <property type="nucleotide sequence ID" value="NZ_JAUTXY010000004.1"/>
</dbReference>
<sequence length="392" mass="39921">MTSLTRVTGVRVFDGEQLLPDRMDVTFGTGGILAVDPAGSAVGGEPTTDIDGGGATLLPGLIDAHIHLHGRDTLQQLAAFGVTTGLDMATWPVDKVAALRDIAGRDGLADLRSPGLPAIGPAGHHAHFVPAEAVVTSATEAARFVDARIAEAVDYIKIVAEAPGDGGPDLPALTALVDAAHEHTKKVFAHTATPGAFAMALDAGADILTHIPLGPPLDAATVSRMADNNTIAIPTLTLMDGIASARGVAHAFAGSRESVAALHSAGVNVLAGTDANAEPGAPAQVAHGTSMHRELEMLVAAGLTPTEALRAATGRIADLLDLPDRGRIRPGLRSDLLLVGGDPTTAITATRDIRAVFIAGTPVHRALGDAAHRSDSSTPSAEPSSRVVQVPE</sequence>
<dbReference type="Gene3D" id="3.40.50.10910">
    <property type="entry name" value="Amidohydrolase"/>
    <property type="match status" value="1"/>
</dbReference>
<accession>A0ABU7L923</accession>
<organism evidence="3 4">
    <name type="scientific">Rhodococcus artemisiae</name>
    <dbReference type="NCBI Taxonomy" id="714159"/>
    <lineage>
        <taxon>Bacteria</taxon>
        <taxon>Bacillati</taxon>
        <taxon>Actinomycetota</taxon>
        <taxon>Actinomycetes</taxon>
        <taxon>Mycobacteriales</taxon>
        <taxon>Nocardiaceae</taxon>
        <taxon>Rhodococcus</taxon>
    </lineage>
</organism>
<feature type="compositionally biased region" description="Low complexity" evidence="1">
    <location>
        <begin position="376"/>
        <end position="385"/>
    </location>
</feature>
<dbReference type="Proteomes" id="UP001336020">
    <property type="component" value="Unassembled WGS sequence"/>
</dbReference>
<dbReference type="PANTHER" id="PTHR43135:SF3">
    <property type="entry name" value="ALPHA-D-RIBOSE 1-METHYLPHOSPHONATE 5-TRIPHOSPHATE DIPHOSPHATASE"/>
    <property type="match status" value="1"/>
</dbReference>
<evidence type="ECO:0000313" key="4">
    <source>
        <dbReference type="Proteomes" id="UP001336020"/>
    </source>
</evidence>
<dbReference type="PANTHER" id="PTHR43135">
    <property type="entry name" value="ALPHA-D-RIBOSE 1-METHYLPHOSPHONATE 5-TRIPHOSPHATE DIPHOSPHATASE"/>
    <property type="match status" value="1"/>
</dbReference>